<dbReference type="EMBL" id="CAJNNV010025982">
    <property type="protein sequence ID" value="CAE8616851.1"/>
    <property type="molecule type" value="Genomic_DNA"/>
</dbReference>
<sequence>AVGALLSSGPRTPRGRGRGQPHASVAVSPPFGTEGLIGSPSWSPGSEASEVLWSRAATEAGSANYGLAHGLALRTKSLASSPQSGAGRWRLGGA</sequence>
<evidence type="ECO:0000313" key="2">
    <source>
        <dbReference type="EMBL" id="CAE8616851.1"/>
    </source>
</evidence>
<gene>
    <name evidence="2" type="ORF">PGLA1383_LOCUS34521</name>
</gene>
<feature type="non-terminal residue" evidence="2">
    <location>
        <position position="1"/>
    </location>
</feature>
<dbReference type="AlphaFoldDB" id="A0A813FVM9"/>
<reference evidence="2" key="1">
    <citation type="submission" date="2021-02" db="EMBL/GenBank/DDBJ databases">
        <authorList>
            <person name="Dougan E. K."/>
            <person name="Rhodes N."/>
            <person name="Thang M."/>
            <person name="Chan C."/>
        </authorList>
    </citation>
    <scope>NUCLEOTIDE SEQUENCE</scope>
</reference>
<protein>
    <submittedName>
        <fullName evidence="2">Uncharacterized protein</fullName>
    </submittedName>
</protein>
<comment type="caution">
    <text evidence="2">The sequence shown here is derived from an EMBL/GenBank/DDBJ whole genome shotgun (WGS) entry which is preliminary data.</text>
</comment>
<evidence type="ECO:0000256" key="1">
    <source>
        <dbReference type="SAM" id="MobiDB-lite"/>
    </source>
</evidence>
<accession>A0A813FVM9</accession>
<organism evidence="2 3">
    <name type="scientific">Polarella glacialis</name>
    <name type="common">Dinoflagellate</name>
    <dbReference type="NCBI Taxonomy" id="89957"/>
    <lineage>
        <taxon>Eukaryota</taxon>
        <taxon>Sar</taxon>
        <taxon>Alveolata</taxon>
        <taxon>Dinophyceae</taxon>
        <taxon>Suessiales</taxon>
        <taxon>Suessiaceae</taxon>
        <taxon>Polarella</taxon>
    </lineage>
</organism>
<name>A0A813FVM9_POLGL</name>
<keyword evidence="3" id="KW-1185">Reference proteome</keyword>
<evidence type="ECO:0000313" key="3">
    <source>
        <dbReference type="Proteomes" id="UP000654075"/>
    </source>
</evidence>
<dbReference type="Proteomes" id="UP000654075">
    <property type="component" value="Unassembled WGS sequence"/>
</dbReference>
<proteinExistence type="predicted"/>
<feature type="region of interest" description="Disordered" evidence="1">
    <location>
        <begin position="1"/>
        <end position="47"/>
    </location>
</feature>